<dbReference type="InterPro" id="IPR008979">
    <property type="entry name" value="Galactose-bd-like_sf"/>
</dbReference>
<dbReference type="SMART" id="SM00606">
    <property type="entry name" value="CBD_IV"/>
    <property type="match status" value="1"/>
</dbReference>
<protein>
    <submittedName>
        <fullName evidence="6">Beta-calactosidase</fullName>
    </submittedName>
</protein>
<evidence type="ECO:0000313" key="6">
    <source>
        <dbReference type="EMBL" id="KAJ6437083.1"/>
    </source>
</evidence>
<keyword evidence="7" id="KW-1185">Reference proteome</keyword>
<dbReference type="PANTHER" id="PTHR23421">
    <property type="entry name" value="BETA-GALACTOSIDASE RELATED"/>
    <property type="match status" value="1"/>
</dbReference>
<dbReference type="InterPro" id="IPR001944">
    <property type="entry name" value="Glycoside_Hdrlase_35"/>
</dbReference>
<accession>A0AB34FCE2</accession>
<dbReference type="InterPro" id="IPR048912">
    <property type="entry name" value="BetaGal1-like_ABD1"/>
</dbReference>
<evidence type="ECO:0000256" key="1">
    <source>
        <dbReference type="ARBA" id="ARBA00009809"/>
    </source>
</evidence>
<keyword evidence="3" id="KW-0378">Hydrolase</keyword>
<dbReference type="InterPro" id="IPR017853">
    <property type="entry name" value="GH"/>
</dbReference>
<reference evidence="6" key="1">
    <citation type="submission" date="2023-01" db="EMBL/GenBank/DDBJ databases">
        <title>The growth and conidiation of Purpureocillium lavendulum are regulated by nitrogen source and histone H3K14 acetylation.</title>
        <authorList>
            <person name="Tang P."/>
            <person name="Han J."/>
            <person name="Zhang C."/>
            <person name="Tang P."/>
            <person name="Qi F."/>
            <person name="Zhang K."/>
            <person name="Liang L."/>
        </authorList>
    </citation>
    <scope>NUCLEOTIDE SEQUENCE</scope>
    <source>
        <strain evidence="6">YMF1.00683</strain>
    </source>
</reference>
<dbReference type="Pfam" id="PF03422">
    <property type="entry name" value="CBM_6"/>
    <property type="match status" value="1"/>
</dbReference>
<gene>
    <name evidence="6" type="ORF">O9K51_10382</name>
</gene>
<dbReference type="SUPFAM" id="SSF51445">
    <property type="entry name" value="(Trans)glycosidases"/>
    <property type="match status" value="1"/>
</dbReference>
<sequence>MLENEYGAFGSDKAYLRALADILKKNFDGFLYTNDQPSQVSLSGGSLPGVLAEVDGKNSTEAFDSLRKYITDNSMRGPLLNGEMYITWFDAWGSGQSHQTKSGDAKAIDTAVADLEWVLKNNHSFSIYMFHGGTNFGFENGSKFVNGLKPVTSSYDYGAPLDESGRPTDVYYKLRNMISKYVAKDSIPEVPTTSNLTVVDEFTLYPAVSLYDTLPTEPSKRSAQPVTMESLGQSYGFVLFEHIVTEDVSGALAPGDEPRDRIIVHVNGKKVGVTDRTYATPTAVQLSLKKGDVLRLLVENLGRVDYDRILQDQAKGIVGAVKIGAKTLNNWSTYSIPLTSLPEKALNGTSSNSANIQDGPVFYSGIFRLKDGASNDLTGDMFLSLPSGVKGQVWVNGINLGRYWDVGPQQSLYVPGVYLQANGTANQVVVLELEPQADVTMIGRGIATREWGNNQIKAYATIQAENYTTKNGTKVQSTLDVGGGDNVGWIHAGNWLAYRHVNFGSAGAKQFTARIASGTTVSGEIQVVLDSRTATPICSVSISSTGGWQNWTNKTASVSAVTGVHSVYLVFKSHQPDDFVNVNWFSFSE</sequence>
<dbReference type="InterPro" id="IPR006584">
    <property type="entry name" value="Cellulose-bd_IV"/>
</dbReference>
<dbReference type="GO" id="GO:0005975">
    <property type="term" value="P:carbohydrate metabolic process"/>
    <property type="evidence" value="ECO:0007669"/>
    <property type="project" value="InterPro"/>
</dbReference>
<dbReference type="Gene3D" id="3.20.20.80">
    <property type="entry name" value="Glycosidases"/>
    <property type="match status" value="1"/>
</dbReference>
<dbReference type="GO" id="GO:0004553">
    <property type="term" value="F:hydrolase activity, hydrolyzing O-glycosyl compounds"/>
    <property type="evidence" value="ECO:0007669"/>
    <property type="project" value="InterPro"/>
</dbReference>
<organism evidence="6 7">
    <name type="scientific">Purpureocillium lavendulum</name>
    <dbReference type="NCBI Taxonomy" id="1247861"/>
    <lineage>
        <taxon>Eukaryota</taxon>
        <taxon>Fungi</taxon>
        <taxon>Dikarya</taxon>
        <taxon>Ascomycota</taxon>
        <taxon>Pezizomycotina</taxon>
        <taxon>Sordariomycetes</taxon>
        <taxon>Hypocreomycetidae</taxon>
        <taxon>Hypocreales</taxon>
        <taxon>Ophiocordycipitaceae</taxon>
        <taxon>Purpureocillium</taxon>
    </lineage>
</organism>
<dbReference type="Pfam" id="PF21317">
    <property type="entry name" value="BetaGal_ABD_1"/>
    <property type="match status" value="1"/>
</dbReference>
<comment type="similarity">
    <text evidence="1">Belongs to the glycosyl hydrolase 35 family.</text>
</comment>
<comment type="caution">
    <text evidence="6">The sequence shown here is derived from an EMBL/GenBank/DDBJ whole genome shotgun (WGS) entry which is preliminary data.</text>
</comment>
<dbReference type="Pfam" id="PF21467">
    <property type="entry name" value="BetaGal_gal-bd"/>
    <property type="match status" value="1"/>
</dbReference>
<dbReference type="Gene3D" id="2.60.120.260">
    <property type="entry name" value="Galactose-binding domain-like"/>
    <property type="match status" value="3"/>
</dbReference>
<name>A0AB34FCE2_9HYPO</name>
<keyword evidence="4" id="KW-0326">Glycosidase</keyword>
<dbReference type="GO" id="GO:0030246">
    <property type="term" value="F:carbohydrate binding"/>
    <property type="evidence" value="ECO:0007669"/>
    <property type="project" value="InterPro"/>
</dbReference>
<dbReference type="SUPFAM" id="SSF49785">
    <property type="entry name" value="Galactose-binding domain-like"/>
    <property type="match status" value="2"/>
</dbReference>
<proteinExistence type="inferred from homology"/>
<dbReference type="PRINTS" id="PR00742">
    <property type="entry name" value="GLHYDRLASE35"/>
</dbReference>
<dbReference type="PROSITE" id="PS51175">
    <property type="entry name" value="CBM6"/>
    <property type="match status" value="1"/>
</dbReference>
<dbReference type="AlphaFoldDB" id="A0AB34FCE2"/>
<dbReference type="EMBL" id="JAQHRD010000014">
    <property type="protein sequence ID" value="KAJ6437083.1"/>
    <property type="molecule type" value="Genomic_DNA"/>
</dbReference>
<evidence type="ECO:0000256" key="4">
    <source>
        <dbReference type="ARBA" id="ARBA00023295"/>
    </source>
</evidence>
<dbReference type="CDD" id="cd04084">
    <property type="entry name" value="CBM6_xylanase-like"/>
    <property type="match status" value="1"/>
</dbReference>
<evidence type="ECO:0000259" key="5">
    <source>
        <dbReference type="PROSITE" id="PS51175"/>
    </source>
</evidence>
<dbReference type="InterPro" id="IPR005084">
    <property type="entry name" value="CBM6"/>
</dbReference>
<dbReference type="InterPro" id="IPR031330">
    <property type="entry name" value="Gly_Hdrlase_35_cat"/>
</dbReference>
<evidence type="ECO:0000313" key="7">
    <source>
        <dbReference type="Proteomes" id="UP001163105"/>
    </source>
</evidence>
<evidence type="ECO:0000256" key="2">
    <source>
        <dbReference type="ARBA" id="ARBA00022729"/>
    </source>
</evidence>
<feature type="domain" description="CBM6" evidence="5">
    <location>
        <begin position="460"/>
        <end position="588"/>
    </location>
</feature>
<dbReference type="Pfam" id="PF01301">
    <property type="entry name" value="Glyco_hydro_35"/>
    <property type="match status" value="1"/>
</dbReference>
<dbReference type="Proteomes" id="UP001163105">
    <property type="component" value="Unassembled WGS sequence"/>
</dbReference>
<dbReference type="InterPro" id="IPR048913">
    <property type="entry name" value="BetaGal_gal-bd"/>
</dbReference>
<evidence type="ECO:0000256" key="3">
    <source>
        <dbReference type="ARBA" id="ARBA00022801"/>
    </source>
</evidence>
<keyword evidence="2" id="KW-0732">Signal</keyword>